<evidence type="ECO:0000313" key="2">
    <source>
        <dbReference type="Proteomes" id="UP000494365"/>
    </source>
</evidence>
<protein>
    <submittedName>
        <fullName evidence="1">Uncharacterized protein</fullName>
    </submittedName>
</protein>
<reference evidence="1 2" key="1">
    <citation type="submission" date="2020-04" db="EMBL/GenBank/DDBJ databases">
        <authorList>
            <person name="De Canck E."/>
        </authorList>
    </citation>
    <scope>NUCLEOTIDE SEQUENCE [LARGE SCALE GENOMIC DNA]</scope>
    <source>
        <strain evidence="1 2">LMG 28614</strain>
    </source>
</reference>
<sequence>MDAIVHTSPEPELAGRMIVEGMAAARPVITAAGGVTQIVRHDRDGWRLKAGDAAASTNATGTLRADPAVAQHFAKRGAERCAAGVFSGVVFAADDAGNQARRVLMQTVQTVQAMQTKHA</sequence>
<dbReference type="Gene3D" id="3.40.50.2000">
    <property type="entry name" value="Glycogen Phosphorylase B"/>
    <property type="match status" value="1"/>
</dbReference>
<dbReference type="RefSeq" id="WP_246279263.1">
    <property type="nucleotide sequence ID" value="NZ_CADIKK010000040.1"/>
</dbReference>
<organism evidence="1 2">
    <name type="scientific">Paraburkholderia ultramafica</name>
    <dbReference type="NCBI Taxonomy" id="1544867"/>
    <lineage>
        <taxon>Bacteria</taxon>
        <taxon>Pseudomonadati</taxon>
        <taxon>Pseudomonadota</taxon>
        <taxon>Betaproteobacteria</taxon>
        <taxon>Burkholderiales</taxon>
        <taxon>Burkholderiaceae</taxon>
        <taxon>Paraburkholderia</taxon>
    </lineage>
</organism>
<dbReference type="SUPFAM" id="SSF53756">
    <property type="entry name" value="UDP-Glycosyltransferase/glycogen phosphorylase"/>
    <property type="match status" value="1"/>
</dbReference>
<gene>
    <name evidence="1" type="ORF">LMG28614_06106</name>
</gene>
<keyword evidence="2" id="KW-1185">Reference proteome</keyword>
<accession>A0A6S7DGA8</accession>
<proteinExistence type="predicted"/>
<dbReference type="Proteomes" id="UP000494365">
    <property type="component" value="Unassembled WGS sequence"/>
</dbReference>
<dbReference type="AlphaFoldDB" id="A0A6S7DGA8"/>
<evidence type="ECO:0000313" key="1">
    <source>
        <dbReference type="EMBL" id="CAB3804961.1"/>
    </source>
</evidence>
<dbReference type="EMBL" id="CADIKK010000040">
    <property type="protein sequence ID" value="CAB3804961.1"/>
    <property type="molecule type" value="Genomic_DNA"/>
</dbReference>
<name>A0A6S7DGA8_9BURK</name>